<protein>
    <submittedName>
        <fullName evidence="1">GRB2-associated-binding protein 2</fullName>
    </submittedName>
</protein>
<gene>
    <name evidence="1" type="ORF">I79_013529</name>
</gene>
<dbReference type="GO" id="GO:0005737">
    <property type="term" value="C:cytoplasm"/>
    <property type="evidence" value="ECO:0007669"/>
    <property type="project" value="TreeGrafter"/>
</dbReference>
<sequence>MSGDPDVLEHYKNEHSNKPLWITNLNFYKASSTQTPETAGRTMSLCKTPVPSGTNSPALKKSSGNVDYLALDFQTGSLSPHCNPSTSSAMSDEEVHYVQVDKEKTQALQNTIQE</sequence>
<evidence type="ECO:0000313" key="1">
    <source>
        <dbReference type="EMBL" id="EGW03387.1"/>
    </source>
</evidence>
<dbReference type="GO" id="GO:0005068">
    <property type="term" value="F:transmembrane receptor protein tyrosine kinase adaptor activity"/>
    <property type="evidence" value="ECO:0007669"/>
    <property type="project" value="TreeGrafter"/>
</dbReference>
<accession>G3HRQ7</accession>
<organism evidence="1 2">
    <name type="scientific">Cricetulus griseus</name>
    <name type="common">Chinese hamster</name>
    <name type="synonym">Cricetulus barabensis griseus</name>
    <dbReference type="NCBI Taxonomy" id="10029"/>
    <lineage>
        <taxon>Eukaryota</taxon>
        <taxon>Metazoa</taxon>
        <taxon>Chordata</taxon>
        <taxon>Craniata</taxon>
        <taxon>Vertebrata</taxon>
        <taxon>Euteleostomi</taxon>
        <taxon>Mammalia</taxon>
        <taxon>Eutheria</taxon>
        <taxon>Euarchontoglires</taxon>
        <taxon>Glires</taxon>
        <taxon>Rodentia</taxon>
        <taxon>Myomorpha</taxon>
        <taxon>Muroidea</taxon>
        <taxon>Cricetidae</taxon>
        <taxon>Cricetinae</taxon>
        <taxon>Cricetulus</taxon>
    </lineage>
</organism>
<dbReference type="InterPro" id="IPR046355">
    <property type="entry name" value="Gab1-4-like"/>
</dbReference>
<dbReference type="STRING" id="10029.G3HRQ7"/>
<proteinExistence type="predicted"/>
<reference evidence="2" key="1">
    <citation type="journal article" date="2011" name="Nat. Biotechnol.">
        <title>The genomic sequence of the Chinese hamster ovary (CHO)-K1 cell line.</title>
        <authorList>
            <person name="Xu X."/>
            <person name="Nagarajan H."/>
            <person name="Lewis N.E."/>
            <person name="Pan S."/>
            <person name="Cai Z."/>
            <person name="Liu X."/>
            <person name="Chen W."/>
            <person name="Xie M."/>
            <person name="Wang W."/>
            <person name="Hammond S."/>
            <person name="Andersen M.R."/>
            <person name="Neff N."/>
            <person name="Passarelli B."/>
            <person name="Koh W."/>
            <person name="Fan H.C."/>
            <person name="Wang J."/>
            <person name="Gui Y."/>
            <person name="Lee K.H."/>
            <person name="Betenbaugh M.J."/>
            <person name="Quake S.R."/>
            <person name="Famili I."/>
            <person name="Palsson B.O."/>
            <person name="Wang J."/>
        </authorList>
    </citation>
    <scope>NUCLEOTIDE SEQUENCE [LARGE SCALE GENOMIC DNA]</scope>
    <source>
        <strain evidence="2">CHO K1 cell line</strain>
    </source>
</reference>
<name>G3HRQ7_CRIGR</name>
<dbReference type="PANTHER" id="PTHR45960">
    <property type="entry name" value="GRB2-ASSOCIATED-BINDING PROTEIN"/>
    <property type="match status" value="1"/>
</dbReference>
<dbReference type="Proteomes" id="UP000001075">
    <property type="component" value="Unassembled WGS sequence"/>
</dbReference>
<evidence type="ECO:0000313" key="2">
    <source>
        <dbReference type="Proteomes" id="UP000001075"/>
    </source>
</evidence>
<dbReference type="PANTHER" id="PTHR45960:SF1">
    <property type="entry name" value="GRB2-ASSOCIATED-BINDING PROTEIN 2"/>
    <property type="match status" value="1"/>
</dbReference>
<dbReference type="InParanoid" id="G3HRQ7"/>
<dbReference type="AlphaFoldDB" id="G3HRQ7"/>
<dbReference type="EMBL" id="JH000639">
    <property type="protein sequence ID" value="EGW03387.1"/>
    <property type="molecule type" value="Genomic_DNA"/>
</dbReference>